<feature type="transmembrane region" description="Helical" evidence="2">
    <location>
        <begin position="344"/>
        <end position="362"/>
    </location>
</feature>
<reference evidence="4" key="1">
    <citation type="journal article" date="2019" name="Int. J. Syst. Evol. Microbiol.">
        <title>The Global Catalogue of Microorganisms (GCM) 10K type strain sequencing project: providing services to taxonomists for standard genome sequencing and annotation.</title>
        <authorList>
            <consortium name="The Broad Institute Genomics Platform"/>
            <consortium name="The Broad Institute Genome Sequencing Center for Infectious Disease"/>
            <person name="Wu L."/>
            <person name="Ma J."/>
        </authorList>
    </citation>
    <scope>NUCLEOTIDE SEQUENCE [LARGE SCALE GENOMIC DNA]</scope>
    <source>
        <strain evidence="4">KCTC 42986</strain>
    </source>
</reference>
<dbReference type="InterPro" id="IPR010295">
    <property type="entry name" value="DUF898"/>
</dbReference>
<protein>
    <submittedName>
        <fullName evidence="3">YjgN family protein</fullName>
    </submittedName>
</protein>
<keyword evidence="2" id="KW-0812">Transmembrane</keyword>
<feature type="region of interest" description="Disordered" evidence="1">
    <location>
        <begin position="1"/>
        <end position="31"/>
    </location>
</feature>
<sequence length="415" mass="45827">MALVGFDVTRPPGVAPAPTSTPTAAHSDGAAVPTRQAVPGPKILGPQRFTFTGSGAEYFRIWMVNLLLSIVTLGVYSAWAKVRRLQYFYRNTSVAGAIFDYHGDPKAILKGRILALALLAAYKTALGFSLAAAATIGLVLLCLLPWLLARSFHFKLYNSSYRGLRFHFRGTAGEAYRTLIMFPIVFAVTGFFLWSVVTSFAQRPSIGVILLSGLLPLLVLGGTVPLAHYLLKRYQHDHAYFGQSPFFFHARASSFFKTYAKALGFIVVGAIVAGIFGAMTARMQLFLRATSFGWLFGLLFGLASAYVFYLFVRPYLESRLQNLIWNQTELADHQFRSTASARHLLWIHASNLVLISLTLGLYKPFATIRLIKYRVEQMSLIPQGDLEEFLSDQSHASASAMGQEAGDLFDLDIAL</sequence>
<keyword evidence="2" id="KW-0472">Membrane</keyword>
<dbReference type="Pfam" id="PF05987">
    <property type="entry name" value="DUF898"/>
    <property type="match status" value="1"/>
</dbReference>
<keyword evidence="4" id="KW-1185">Reference proteome</keyword>
<dbReference type="RefSeq" id="WP_390331278.1">
    <property type="nucleotide sequence ID" value="NZ_JBHRTP010000019.1"/>
</dbReference>
<comment type="caution">
    <text evidence="3">The sequence shown here is derived from an EMBL/GenBank/DDBJ whole genome shotgun (WGS) entry which is preliminary data.</text>
</comment>
<evidence type="ECO:0000313" key="3">
    <source>
        <dbReference type="EMBL" id="MFC3107798.1"/>
    </source>
</evidence>
<organism evidence="3 4">
    <name type="scientific">Undibacterium arcticum</name>
    <dbReference type="NCBI Taxonomy" id="1762892"/>
    <lineage>
        <taxon>Bacteria</taxon>
        <taxon>Pseudomonadati</taxon>
        <taxon>Pseudomonadota</taxon>
        <taxon>Betaproteobacteria</taxon>
        <taxon>Burkholderiales</taxon>
        <taxon>Oxalobacteraceae</taxon>
        <taxon>Undibacterium</taxon>
    </lineage>
</organism>
<evidence type="ECO:0000256" key="1">
    <source>
        <dbReference type="SAM" id="MobiDB-lite"/>
    </source>
</evidence>
<gene>
    <name evidence="3" type="ORF">ACFOFO_07455</name>
</gene>
<feature type="transmembrane region" description="Helical" evidence="2">
    <location>
        <begin position="59"/>
        <end position="80"/>
    </location>
</feature>
<feature type="compositionally biased region" description="Low complexity" evidence="1">
    <location>
        <begin position="16"/>
        <end position="25"/>
    </location>
</feature>
<proteinExistence type="predicted"/>
<dbReference type="EMBL" id="JBHRTP010000019">
    <property type="protein sequence ID" value="MFC3107798.1"/>
    <property type="molecule type" value="Genomic_DNA"/>
</dbReference>
<accession>A0ABV7EYE4</accession>
<feature type="transmembrane region" description="Helical" evidence="2">
    <location>
        <begin position="125"/>
        <end position="148"/>
    </location>
</feature>
<dbReference type="Proteomes" id="UP001595530">
    <property type="component" value="Unassembled WGS sequence"/>
</dbReference>
<evidence type="ECO:0000256" key="2">
    <source>
        <dbReference type="SAM" id="Phobius"/>
    </source>
</evidence>
<feature type="transmembrane region" description="Helical" evidence="2">
    <location>
        <begin position="208"/>
        <end position="231"/>
    </location>
</feature>
<feature type="transmembrane region" description="Helical" evidence="2">
    <location>
        <begin position="292"/>
        <end position="312"/>
    </location>
</feature>
<name>A0ABV7EYE4_9BURK</name>
<feature type="transmembrane region" description="Helical" evidence="2">
    <location>
        <begin position="262"/>
        <end position="280"/>
    </location>
</feature>
<evidence type="ECO:0000313" key="4">
    <source>
        <dbReference type="Proteomes" id="UP001595530"/>
    </source>
</evidence>
<feature type="transmembrane region" description="Helical" evidence="2">
    <location>
        <begin position="175"/>
        <end position="196"/>
    </location>
</feature>
<keyword evidence="2" id="KW-1133">Transmembrane helix</keyword>